<keyword evidence="1" id="KW-0969">Cilium</keyword>
<organism evidence="1 2">
    <name type="scientific">Geobacter soli</name>
    <dbReference type="NCBI Taxonomy" id="1510391"/>
    <lineage>
        <taxon>Bacteria</taxon>
        <taxon>Pseudomonadati</taxon>
        <taxon>Thermodesulfobacteriota</taxon>
        <taxon>Desulfuromonadia</taxon>
        <taxon>Geobacterales</taxon>
        <taxon>Geobacteraceae</taxon>
        <taxon>Geobacter</taxon>
    </lineage>
</organism>
<dbReference type="Pfam" id="PF06289">
    <property type="entry name" value="FlbD"/>
    <property type="match status" value="1"/>
</dbReference>
<accession>A0A0C1QYU5</accession>
<dbReference type="PANTHER" id="PTHR39185">
    <property type="entry name" value="SWARMING MOTILITY PROTEIN SWRD"/>
    <property type="match status" value="1"/>
</dbReference>
<dbReference type="AlphaFoldDB" id="A0A0C1QYU5"/>
<comment type="caution">
    <text evidence="1">The sequence shown here is derived from an EMBL/GenBank/DDBJ whole genome shotgun (WGS) entry which is preliminary data.</text>
</comment>
<gene>
    <name evidence="1" type="ORF">SE37_12345</name>
</gene>
<evidence type="ECO:0000313" key="1">
    <source>
        <dbReference type="EMBL" id="KIE43361.1"/>
    </source>
</evidence>
<dbReference type="Proteomes" id="UP000031433">
    <property type="component" value="Unassembled WGS sequence"/>
</dbReference>
<name>A0A0C1QYU5_9BACT</name>
<evidence type="ECO:0000313" key="2">
    <source>
        <dbReference type="Proteomes" id="UP000031433"/>
    </source>
</evidence>
<proteinExistence type="predicted"/>
<dbReference type="InterPro" id="IPR009384">
    <property type="entry name" value="SwrD-like"/>
</dbReference>
<dbReference type="EMBL" id="JXBL01000001">
    <property type="protein sequence ID" value="KIE43361.1"/>
    <property type="molecule type" value="Genomic_DNA"/>
</dbReference>
<reference evidence="1 2" key="1">
    <citation type="submission" date="2015-01" db="EMBL/GenBank/DDBJ databases">
        <title>Genome sequence of the anaerobic bacterium Geobacter soli GSS01, a dissimilatory Fe(III) reducer from soil.</title>
        <authorList>
            <person name="Yang G."/>
            <person name="Zhou S."/>
        </authorList>
    </citation>
    <scope>NUCLEOTIDE SEQUENCE [LARGE SCALE GENOMIC DNA]</scope>
    <source>
        <strain evidence="1 2">GSS01</strain>
    </source>
</reference>
<dbReference type="RefSeq" id="WP_039646760.1">
    <property type="nucleotide sequence ID" value="NZ_JXBL01000001.1"/>
</dbReference>
<keyword evidence="2" id="KW-1185">Reference proteome</keyword>
<keyword evidence="1" id="KW-0282">Flagellum</keyword>
<protein>
    <submittedName>
        <fullName evidence="1">Flagellar protein FlbD</fullName>
    </submittedName>
</protein>
<keyword evidence="1" id="KW-0966">Cell projection</keyword>
<sequence>MIRLTRLDGDVFFVNPDLIEAIEETPDTHVVLSNGRRYLVIEKTDAIVARIITFKSSVMKRALGGHGRKYLRRKTEGSYLPRCPLKPDHNTD</sequence>
<dbReference type="PANTHER" id="PTHR39185:SF1">
    <property type="entry name" value="SWARMING MOTILITY PROTEIN SWRD"/>
    <property type="match status" value="1"/>
</dbReference>